<evidence type="ECO:0000313" key="10">
    <source>
        <dbReference type="EMBL" id="WQF88044.1"/>
    </source>
</evidence>
<proteinExistence type="inferred from homology"/>
<dbReference type="PANTHER" id="PTHR24305:SF156">
    <property type="entry name" value="P450, PUTATIVE (EUROFUNG)-RELATED"/>
    <property type="match status" value="1"/>
</dbReference>
<dbReference type="InterPro" id="IPR050121">
    <property type="entry name" value="Cytochrome_P450_monoxygenase"/>
</dbReference>
<keyword evidence="4 7" id="KW-0479">Metal-binding</keyword>
<dbReference type="CDD" id="cd11062">
    <property type="entry name" value="CYP58-like"/>
    <property type="match status" value="1"/>
</dbReference>
<sequence length="513" mass="55964">MLFALSSALVLVAAVVVYRVRFHPLRAIPGPWYAAASPLFLWTICYLGIEGRVMRRLHEKHATAVLRVGPNSVSVSDSSAMHEIYVAGGGFLKDDRYRNFNLGPVETIFSTLDGAYRDRRAKAVAPLFSPAQIRAESGPRGSVGRHVDSFVAQLAELRRARVRTDLLDLCAKLSIDVVSDYLLGLPYGGLTEHAHLSLPDRQTREGKLSANEFVHAIVGFARFSLLPNSLFKLTYAVSQRLSHSVKVDESLARIGSFINSVMARVTADAGIDKKNADNNDNKNDNKTAGSRTHLYPDRLLAVGVSLPETAAQSKAILFAGADSTAVALATTLFHLARNTSARTRLLHEIRAATAAGGSNKQPDLVFLRACVKEGLRLCMANPVRLTRVVPRAADLHVDGLRIPPGTTVGCAAYVMHHDPDVFPHPFAFKPERWLDDGSSAGLRRPAMEKSLMPFGHGLRACLGKNLAMHQLHQAVAAVIDAEILDGARTVQDEIEVVEWFNGDIKGHSVDIEW</sequence>
<comment type="cofactor">
    <cofactor evidence="1 7">
        <name>heme</name>
        <dbReference type="ChEBI" id="CHEBI:30413"/>
    </cofactor>
</comment>
<accession>A0AAX4IXK9</accession>
<dbReference type="SUPFAM" id="SSF48264">
    <property type="entry name" value="Cytochrome P450"/>
    <property type="match status" value="1"/>
</dbReference>
<dbReference type="GeneID" id="87949558"/>
<keyword evidence="3 7" id="KW-0349">Heme</keyword>
<evidence type="ECO:0000256" key="8">
    <source>
        <dbReference type="RuleBase" id="RU000461"/>
    </source>
</evidence>
<evidence type="ECO:0000256" key="5">
    <source>
        <dbReference type="ARBA" id="ARBA00023004"/>
    </source>
</evidence>
<evidence type="ECO:0000256" key="6">
    <source>
        <dbReference type="ARBA" id="ARBA00023033"/>
    </source>
</evidence>
<comment type="similarity">
    <text evidence="2 8">Belongs to the cytochrome P450 family.</text>
</comment>
<dbReference type="AlphaFoldDB" id="A0AAX4IXK9"/>
<keyword evidence="11" id="KW-1185">Reference proteome</keyword>
<name>A0AAX4IXK9_9PEZI</name>
<dbReference type="GO" id="GO:0016705">
    <property type="term" value="F:oxidoreductase activity, acting on paired donors, with incorporation or reduction of molecular oxygen"/>
    <property type="evidence" value="ECO:0007669"/>
    <property type="project" value="InterPro"/>
</dbReference>
<gene>
    <name evidence="10" type="ORF">CDEST_13058</name>
</gene>
<dbReference type="Pfam" id="PF00067">
    <property type="entry name" value="p450"/>
    <property type="match status" value="1"/>
</dbReference>
<dbReference type="InterPro" id="IPR001128">
    <property type="entry name" value="Cyt_P450"/>
</dbReference>
<dbReference type="Gene3D" id="1.10.630.10">
    <property type="entry name" value="Cytochrome P450"/>
    <property type="match status" value="1"/>
</dbReference>
<evidence type="ECO:0000256" key="2">
    <source>
        <dbReference type="ARBA" id="ARBA00010617"/>
    </source>
</evidence>
<feature type="compositionally biased region" description="Basic and acidic residues" evidence="9">
    <location>
        <begin position="272"/>
        <end position="285"/>
    </location>
</feature>
<evidence type="ECO:0000256" key="1">
    <source>
        <dbReference type="ARBA" id="ARBA00001971"/>
    </source>
</evidence>
<dbReference type="RefSeq" id="XP_062785265.1">
    <property type="nucleotide sequence ID" value="XM_062929214.1"/>
</dbReference>
<dbReference type="PRINTS" id="PR00385">
    <property type="entry name" value="P450"/>
</dbReference>
<dbReference type="GO" id="GO:0004497">
    <property type="term" value="F:monooxygenase activity"/>
    <property type="evidence" value="ECO:0007669"/>
    <property type="project" value="UniProtKB-KW"/>
</dbReference>
<dbReference type="EMBL" id="CP137312">
    <property type="protein sequence ID" value="WQF88044.1"/>
    <property type="molecule type" value="Genomic_DNA"/>
</dbReference>
<reference evidence="11" key="1">
    <citation type="journal article" date="2023" name="bioRxiv">
        <title>Complete genome of the Medicago anthracnose fungus, Colletotrichum destructivum, reveals a mini-chromosome-like region within a core chromosome.</title>
        <authorList>
            <person name="Lapalu N."/>
            <person name="Simon A."/>
            <person name="Lu A."/>
            <person name="Plaumann P.-L."/>
            <person name="Amselem J."/>
            <person name="Pigne S."/>
            <person name="Auger A."/>
            <person name="Koch C."/>
            <person name="Dallery J.-F."/>
            <person name="O'Connell R.J."/>
        </authorList>
    </citation>
    <scope>NUCLEOTIDE SEQUENCE [LARGE SCALE GENOMIC DNA]</scope>
    <source>
        <strain evidence="11">CBS 520.97</strain>
    </source>
</reference>
<dbReference type="GO" id="GO:0020037">
    <property type="term" value="F:heme binding"/>
    <property type="evidence" value="ECO:0007669"/>
    <property type="project" value="InterPro"/>
</dbReference>
<evidence type="ECO:0000256" key="3">
    <source>
        <dbReference type="ARBA" id="ARBA00022617"/>
    </source>
</evidence>
<keyword evidence="8" id="KW-0560">Oxidoreductase</keyword>
<dbReference type="PANTHER" id="PTHR24305">
    <property type="entry name" value="CYTOCHROME P450"/>
    <property type="match status" value="1"/>
</dbReference>
<evidence type="ECO:0000256" key="9">
    <source>
        <dbReference type="SAM" id="MobiDB-lite"/>
    </source>
</evidence>
<dbReference type="InterPro" id="IPR002403">
    <property type="entry name" value="Cyt_P450_E_grp-IV"/>
</dbReference>
<keyword evidence="5 7" id="KW-0408">Iron</keyword>
<dbReference type="InterPro" id="IPR017972">
    <property type="entry name" value="Cyt_P450_CS"/>
</dbReference>
<feature type="binding site" description="axial binding residue" evidence="7">
    <location>
        <position position="461"/>
    </location>
    <ligand>
        <name>heme</name>
        <dbReference type="ChEBI" id="CHEBI:30413"/>
    </ligand>
    <ligandPart>
        <name>Fe</name>
        <dbReference type="ChEBI" id="CHEBI:18248"/>
    </ligandPart>
</feature>
<protein>
    <submittedName>
        <fullName evidence="10">Cytochrome P450</fullName>
    </submittedName>
</protein>
<dbReference type="PRINTS" id="PR00465">
    <property type="entry name" value="EP450IV"/>
</dbReference>
<dbReference type="KEGG" id="cdet:87949558"/>
<dbReference type="PROSITE" id="PS00086">
    <property type="entry name" value="CYTOCHROME_P450"/>
    <property type="match status" value="1"/>
</dbReference>
<keyword evidence="6 8" id="KW-0503">Monooxygenase</keyword>
<dbReference type="Proteomes" id="UP001322277">
    <property type="component" value="Chromosome 8"/>
</dbReference>
<dbReference type="InterPro" id="IPR036396">
    <property type="entry name" value="Cyt_P450_sf"/>
</dbReference>
<organism evidence="10 11">
    <name type="scientific">Colletotrichum destructivum</name>
    <dbReference type="NCBI Taxonomy" id="34406"/>
    <lineage>
        <taxon>Eukaryota</taxon>
        <taxon>Fungi</taxon>
        <taxon>Dikarya</taxon>
        <taxon>Ascomycota</taxon>
        <taxon>Pezizomycotina</taxon>
        <taxon>Sordariomycetes</taxon>
        <taxon>Hypocreomycetidae</taxon>
        <taxon>Glomerellales</taxon>
        <taxon>Glomerellaceae</taxon>
        <taxon>Colletotrichum</taxon>
        <taxon>Colletotrichum destructivum species complex</taxon>
    </lineage>
</organism>
<dbReference type="GO" id="GO:0005506">
    <property type="term" value="F:iron ion binding"/>
    <property type="evidence" value="ECO:0007669"/>
    <property type="project" value="InterPro"/>
</dbReference>
<feature type="region of interest" description="Disordered" evidence="9">
    <location>
        <begin position="272"/>
        <end position="291"/>
    </location>
</feature>
<evidence type="ECO:0000256" key="7">
    <source>
        <dbReference type="PIRSR" id="PIRSR602403-1"/>
    </source>
</evidence>
<evidence type="ECO:0000313" key="11">
    <source>
        <dbReference type="Proteomes" id="UP001322277"/>
    </source>
</evidence>
<evidence type="ECO:0000256" key="4">
    <source>
        <dbReference type="ARBA" id="ARBA00022723"/>
    </source>
</evidence>